<evidence type="ECO:0000256" key="3">
    <source>
        <dbReference type="ARBA" id="ARBA00023027"/>
    </source>
</evidence>
<dbReference type="CDD" id="cd12171">
    <property type="entry name" value="2-Hacid_dh_10"/>
    <property type="match status" value="1"/>
</dbReference>
<dbReference type="Proteomes" id="UP000199052">
    <property type="component" value="Unassembled WGS sequence"/>
</dbReference>
<name>A0A1I2Q9M1_9ACTN</name>
<dbReference type="EC" id="1.1.1.95" evidence="7"/>
<dbReference type="Pfam" id="PF00389">
    <property type="entry name" value="2-Hacid_dh"/>
    <property type="match status" value="1"/>
</dbReference>
<dbReference type="InterPro" id="IPR006140">
    <property type="entry name" value="D-isomer_DH_NAD-bd"/>
</dbReference>
<reference evidence="7 10" key="2">
    <citation type="submission" date="2020-07" db="EMBL/GenBank/DDBJ databases">
        <title>Sequencing the genomes of 1000 actinobacteria strains.</title>
        <authorList>
            <person name="Klenk H.-P."/>
        </authorList>
    </citation>
    <scope>NUCLEOTIDE SEQUENCE [LARGE SCALE GENOMIC DNA]</scope>
    <source>
        <strain evidence="7 10">DSM 45117</strain>
    </source>
</reference>
<dbReference type="OrthoDB" id="117809at2"/>
<sequence length="347" mass="36065">MRTLVIGDHYIPASAYVEALAGAGLDPAGVRTVDWSGGKADQHAAQQRMEKEGPGAVPVPAEIAAAVGDAQALALHFAPVPAEVLDAGSDLRAVVVARAGLENVDIEAATARGIAVVPVAGRNASGVAELAIGLMISEGRSLARADASVKAGGWRKDFGGPGTEIGGSTVGLVGFGHVGRELAGRLRGFGVRLLVADPYVGDDVLAAHEATRVDLDTVFAESDFVHVLARLTPQTERFVGAAQFALMKPTAYFVNTSRARLVDHDALYDALAERRIAGAGLDVFDHEPLPPDSPWRSLDNVTLTTHFGGETHTTNTRSARLVAEAIAELHRTGRVASAVNASALGWG</sequence>
<dbReference type="Pfam" id="PF02826">
    <property type="entry name" value="2-Hacid_dh_C"/>
    <property type="match status" value="1"/>
</dbReference>
<feature type="domain" description="D-isomer specific 2-hydroxyacid dehydrogenase NAD-binding" evidence="6">
    <location>
        <begin position="132"/>
        <end position="308"/>
    </location>
</feature>
<dbReference type="GO" id="GO:0051287">
    <property type="term" value="F:NAD binding"/>
    <property type="evidence" value="ECO:0007669"/>
    <property type="project" value="InterPro"/>
</dbReference>
<dbReference type="GO" id="GO:0004617">
    <property type="term" value="F:phosphoglycerate dehydrogenase activity"/>
    <property type="evidence" value="ECO:0007669"/>
    <property type="project" value="UniProtKB-EC"/>
</dbReference>
<evidence type="ECO:0000256" key="2">
    <source>
        <dbReference type="ARBA" id="ARBA00023002"/>
    </source>
</evidence>
<dbReference type="FunFam" id="3.40.50.720:FF:000203">
    <property type="entry name" value="D-3-phosphoglycerate dehydrogenase (SerA)"/>
    <property type="match status" value="1"/>
</dbReference>
<dbReference type="SUPFAM" id="SSF51735">
    <property type="entry name" value="NAD(P)-binding Rossmann-fold domains"/>
    <property type="match status" value="1"/>
</dbReference>
<dbReference type="InterPro" id="IPR006139">
    <property type="entry name" value="D-isomer_2_OHA_DH_cat_dom"/>
</dbReference>
<dbReference type="SUPFAM" id="SSF52283">
    <property type="entry name" value="Formate/glycerate dehydrogenase catalytic domain-like"/>
    <property type="match status" value="1"/>
</dbReference>
<keyword evidence="10" id="KW-1185">Reference proteome</keyword>
<reference evidence="8 9" key="1">
    <citation type="submission" date="2016-10" db="EMBL/GenBank/DDBJ databases">
        <authorList>
            <person name="de Groot N.N."/>
        </authorList>
    </citation>
    <scope>NUCLEOTIDE SEQUENCE [LARGE SCALE GENOMIC DNA]</scope>
    <source>
        <strain evidence="8 9">CPCC 202808</strain>
    </source>
</reference>
<evidence type="ECO:0000256" key="1">
    <source>
        <dbReference type="ARBA" id="ARBA00005854"/>
    </source>
</evidence>
<dbReference type="PANTHER" id="PTHR42789">
    <property type="entry name" value="D-ISOMER SPECIFIC 2-HYDROXYACID DEHYDROGENASE FAMILY PROTEIN (AFU_ORTHOLOGUE AFUA_6G10090)"/>
    <property type="match status" value="1"/>
</dbReference>
<proteinExistence type="inferred from homology"/>
<evidence type="ECO:0000259" key="6">
    <source>
        <dbReference type="Pfam" id="PF02826"/>
    </source>
</evidence>
<dbReference type="PANTHER" id="PTHR42789:SF1">
    <property type="entry name" value="D-ISOMER SPECIFIC 2-HYDROXYACID DEHYDROGENASE FAMILY PROTEIN (AFU_ORTHOLOGUE AFUA_6G10090)"/>
    <property type="match status" value="1"/>
</dbReference>
<keyword evidence="2 4" id="KW-0560">Oxidoreductase</keyword>
<dbReference type="EMBL" id="JACBZA010000001">
    <property type="protein sequence ID" value="NYH83366.1"/>
    <property type="molecule type" value="Genomic_DNA"/>
</dbReference>
<gene>
    <name evidence="7" type="ORF">FHR37_002217</name>
    <name evidence="8" type="ORF">SAMN05421678_104386</name>
</gene>
<dbReference type="InterPro" id="IPR036291">
    <property type="entry name" value="NAD(P)-bd_dom_sf"/>
</dbReference>
<evidence type="ECO:0000259" key="5">
    <source>
        <dbReference type="Pfam" id="PF00389"/>
    </source>
</evidence>
<dbReference type="RefSeq" id="WP_092882825.1">
    <property type="nucleotide sequence ID" value="NZ_FOOI01000004.1"/>
</dbReference>
<dbReference type="Gene3D" id="3.40.50.720">
    <property type="entry name" value="NAD(P)-binding Rossmann-like Domain"/>
    <property type="match status" value="2"/>
</dbReference>
<protein>
    <submittedName>
        <fullName evidence="8">D-3-phosphoglycerate dehydrogenase</fullName>
        <ecNumber evidence="7">1.1.1.95</ecNumber>
    </submittedName>
</protein>
<accession>A0A1I2Q9M1</accession>
<dbReference type="STRING" id="504797.SAMN05421678_104386"/>
<evidence type="ECO:0000256" key="4">
    <source>
        <dbReference type="RuleBase" id="RU003719"/>
    </source>
</evidence>
<organism evidence="8 9">
    <name type="scientific">Actinopolymorpha cephalotaxi</name>
    <dbReference type="NCBI Taxonomy" id="504797"/>
    <lineage>
        <taxon>Bacteria</taxon>
        <taxon>Bacillati</taxon>
        <taxon>Actinomycetota</taxon>
        <taxon>Actinomycetes</taxon>
        <taxon>Propionibacteriales</taxon>
        <taxon>Actinopolymorphaceae</taxon>
        <taxon>Actinopolymorpha</taxon>
    </lineage>
</organism>
<dbReference type="EMBL" id="FOOI01000004">
    <property type="protein sequence ID" value="SFG22977.1"/>
    <property type="molecule type" value="Genomic_DNA"/>
</dbReference>
<dbReference type="AlphaFoldDB" id="A0A1I2Q9M1"/>
<evidence type="ECO:0000313" key="9">
    <source>
        <dbReference type="Proteomes" id="UP000199052"/>
    </source>
</evidence>
<keyword evidence="3" id="KW-0520">NAD</keyword>
<feature type="domain" description="D-isomer specific 2-hydroxyacid dehydrogenase catalytic" evidence="5">
    <location>
        <begin position="61"/>
        <end position="340"/>
    </location>
</feature>
<dbReference type="Proteomes" id="UP000533017">
    <property type="component" value="Unassembled WGS sequence"/>
</dbReference>
<evidence type="ECO:0000313" key="7">
    <source>
        <dbReference type="EMBL" id="NYH83366.1"/>
    </source>
</evidence>
<dbReference type="InterPro" id="IPR050857">
    <property type="entry name" value="D-2-hydroxyacid_DH"/>
</dbReference>
<evidence type="ECO:0000313" key="8">
    <source>
        <dbReference type="EMBL" id="SFG22977.1"/>
    </source>
</evidence>
<comment type="similarity">
    <text evidence="1 4">Belongs to the D-isomer specific 2-hydroxyacid dehydrogenase family.</text>
</comment>
<evidence type="ECO:0000313" key="10">
    <source>
        <dbReference type="Proteomes" id="UP000533017"/>
    </source>
</evidence>